<reference evidence="10 11" key="1">
    <citation type="submission" date="2016-11" db="EMBL/GenBank/DDBJ databases">
        <authorList>
            <person name="Jaros S."/>
            <person name="Januszkiewicz K."/>
            <person name="Wedrychowicz H."/>
        </authorList>
    </citation>
    <scope>NUCLEOTIDE SEQUENCE [LARGE SCALE GENOMIC DNA]</scope>
    <source>
        <strain evidence="10 11">GAS86</strain>
    </source>
</reference>
<organism evidence="10 11">
    <name type="scientific">Paraburkholderia phenazinium</name>
    <dbReference type="NCBI Taxonomy" id="60549"/>
    <lineage>
        <taxon>Bacteria</taxon>
        <taxon>Pseudomonadati</taxon>
        <taxon>Pseudomonadota</taxon>
        <taxon>Betaproteobacteria</taxon>
        <taxon>Burkholderiales</taxon>
        <taxon>Burkholderiaceae</taxon>
        <taxon>Paraburkholderia</taxon>
    </lineage>
</organism>
<evidence type="ECO:0000256" key="3">
    <source>
        <dbReference type="ARBA" id="ARBA00004991"/>
    </source>
</evidence>
<dbReference type="InterPro" id="IPR025993">
    <property type="entry name" value="Ceramide_glucosylTrfase"/>
</dbReference>
<protein>
    <submittedName>
        <fullName evidence="10">Ceramide glucosyltransferase</fullName>
    </submittedName>
</protein>
<evidence type="ECO:0000256" key="2">
    <source>
        <dbReference type="ARBA" id="ARBA00004760"/>
    </source>
</evidence>
<evidence type="ECO:0000256" key="4">
    <source>
        <dbReference type="ARBA" id="ARBA00022676"/>
    </source>
</evidence>
<comment type="subcellular location">
    <subcellularLocation>
        <location evidence="1">Membrane</location>
        <topology evidence="1">Multi-pass membrane protein</topology>
    </subcellularLocation>
</comment>
<dbReference type="RefSeq" id="WP_083611592.1">
    <property type="nucleotide sequence ID" value="NZ_FSRM01000002.1"/>
</dbReference>
<dbReference type="GO" id="GO:0008120">
    <property type="term" value="F:ceramide glucosyltransferase activity"/>
    <property type="evidence" value="ECO:0007669"/>
    <property type="project" value="TreeGrafter"/>
</dbReference>
<evidence type="ECO:0000256" key="1">
    <source>
        <dbReference type="ARBA" id="ARBA00004141"/>
    </source>
</evidence>
<evidence type="ECO:0000256" key="5">
    <source>
        <dbReference type="ARBA" id="ARBA00022679"/>
    </source>
</evidence>
<evidence type="ECO:0000256" key="7">
    <source>
        <dbReference type="ARBA" id="ARBA00022989"/>
    </source>
</evidence>
<dbReference type="Proteomes" id="UP000184693">
    <property type="component" value="Unassembled WGS sequence"/>
</dbReference>
<evidence type="ECO:0000256" key="9">
    <source>
        <dbReference type="SAM" id="Phobius"/>
    </source>
</evidence>
<dbReference type="AlphaFoldDB" id="A0A1N6JV04"/>
<feature type="transmembrane region" description="Helical" evidence="9">
    <location>
        <begin position="335"/>
        <end position="352"/>
    </location>
</feature>
<dbReference type="InterPro" id="IPR029044">
    <property type="entry name" value="Nucleotide-diphossugar_trans"/>
</dbReference>
<comment type="pathway">
    <text evidence="2">Lipid metabolism; sphingolipid metabolism.</text>
</comment>
<keyword evidence="8 9" id="KW-0472">Membrane</keyword>
<dbReference type="InterPro" id="IPR017835">
    <property type="entry name" value="Hopen-assoc_HpnI"/>
</dbReference>
<dbReference type="PANTHER" id="PTHR12726">
    <property type="entry name" value="CERAMIDE GLUCOSYLTRANSFERASE"/>
    <property type="match status" value="1"/>
</dbReference>
<keyword evidence="5 10" id="KW-0808">Transferase</keyword>
<gene>
    <name evidence="10" type="ORF">SAMN05444168_5142</name>
</gene>
<dbReference type="NCBIfam" id="TIGR03472">
    <property type="entry name" value="HpnI"/>
    <property type="match status" value="1"/>
</dbReference>
<dbReference type="GO" id="GO:0016020">
    <property type="term" value="C:membrane"/>
    <property type="evidence" value="ECO:0007669"/>
    <property type="project" value="UniProtKB-SubCell"/>
</dbReference>
<evidence type="ECO:0000313" key="11">
    <source>
        <dbReference type="Proteomes" id="UP000184693"/>
    </source>
</evidence>
<keyword evidence="7 9" id="KW-1133">Transmembrane helix</keyword>
<feature type="transmembrane region" description="Helical" evidence="9">
    <location>
        <begin position="32"/>
        <end position="58"/>
    </location>
</feature>
<dbReference type="SUPFAM" id="SSF53448">
    <property type="entry name" value="Nucleotide-diphospho-sugar transferases"/>
    <property type="match status" value="1"/>
</dbReference>
<proteinExistence type="predicted"/>
<accession>A0A1N6JV04</accession>
<dbReference type="CDD" id="cd02520">
    <property type="entry name" value="Glucosylceramide_synthase"/>
    <property type="match status" value="1"/>
</dbReference>
<dbReference type="Pfam" id="PF13506">
    <property type="entry name" value="Glyco_transf_21"/>
    <property type="match status" value="1"/>
</dbReference>
<comment type="pathway">
    <text evidence="3">Sphingolipid metabolism.</text>
</comment>
<dbReference type="Gene3D" id="3.90.550.10">
    <property type="entry name" value="Spore Coat Polysaccharide Biosynthesis Protein SpsA, Chain A"/>
    <property type="match status" value="1"/>
</dbReference>
<keyword evidence="4" id="KW-0328">Glycosyltransferase</keyword>
<dbReference type="GO" id="GO:0006679">
    <property type="term" value="P:glucosylceramide biosynthetic process"/>
    <property type="evidence" value="ECO:0007669"/>
    <property type="project" value="TreeGrafter"/>
</dbReference>
<evidence type="ECO:0000256" key="6">
    <source>
        <dbReference type="ARBA" id="ARBA00022692"/>
    </source>
</evidence>
<name>A0A1N6JV04_9BURK</name>
<dbReference type="PANTHER" id="PTHR12726:SF0">
    <property type="entry name" value="CERAMIDE GLUCOSYLTRANSFERASE"/>
    <property type="match status" value="1"/>
</dbReference>
<keyword evidence="6 9" id="KW-0812">Transmembrane</keyword>
<evidence type="ECO:0000256" key="8">
    <source>
        <dbReference type="ARBA" id="ARBA00023136"/>
    </source>
</evidence>
<feature type="transmembrane region" description="Helical" evidence="9">
    <location>
        <begin position="372"/>
        <end position="392"/>
    </location>
</feature>
<sequence length="413" mass="45419">MKRLAWLVCPIAVLLAIGLVEFEGPGRAVHLMLSALALLCGMGAVFGIVYTLLAGALIRRFFARTPSQPTSFPPVTIVKPLHGDEWTLLSNLSSFCHQDYPGQLQFLFGVHDSEDPALQTVEQLRLLHPEAHITVVADARLYGPNRKMSNILNMLPEAQHDVLVFADSDVSVGPSYLRNVIGELQKPGVGLVTCVYRGQPDPGFWPRLSAKATNYQFLPSVVTGLAFGMARPCFGQTIAMRRETLEKIGGFAQFVHHLAEDHAIGEAVRMIGEKVVIPPFTVSHACVESSAAKLIAHELRWSRTIRIIDPIGHLGSALIHPLAFAWLTVAFSGGAAWAWPLAAVALLARLALKVQSDHALRQAHRDLWLLPFWDIVSFLIFVASFFSTRVIWRGFSFKVDGDGLLSPVQDESR</sequence>
<dbReference type="EMBL" id="FSRM01000002">
    <property type="protein sequence ID" value="SIO48198.1"/>
    <property type="molecule type" value="Genomic_DNA"/>
</dbReference>
<evidence type="ECO:0000313" key="10">
    <source>
        <dbReference type="EMBL" id="SIO48198.1"/>
    </source>
</evidence>